<evidence type="ECO:0000256" key="1">
    <source>
        <dbReference type="ARBA" id="ARBA00001958"/>
    </source>
</evidence>
<dbReference type="GO" id="GO:0004743">
    <property type="term" value="F:pyruvate kinase activity"/>
    <property type="evidence" value="ECO:0007669"/>
    <property type="project" value="UniProtKB-EC"/>
</dbReference>
<keyword evidence="9" id="KW-0067">ATP-binding</keyword>
<dbReference type="GO" id="GO:0016301">
    <property type="term" value="F:kinase activity"/>
    <property type="evidence" value="ECO:0007669"/>
    <property type="project" value="UniProtKB-KW"/>
</dbReference>
<name>A0AAW1CF44_9HEMI</name>
<evidence type="ECO:0000256" key="9">
    <source>
        <dbReference type="ARBA" id="ARBA00022840"/>
    </source>
</evidence>
<evidence type="ECO:0000259" key="15">
    <source>
        <dbReference type="Pfam" id="PF02887"/>
    </source>
</evidence>
<evidence type="ECO:0000256" key="10">
    <source>
        <dbReference type="ARBA" id="ARBA00022842"/>
    </source>
</evidence>
<dbReference type="InterPro" id="IPR040442">
    <property type="entry name" value="Pyrv_kinase-like_dom_sf"/>
</dbReference>
<dbReference type="InterPro" id="IPR018209">
    <property type="entry name" value="Pyrv_Knase_AS"/>
</dbReference>
<dbReference type="PROSITE" id="PS00110">
    <property type="entry name" value="PYRUVATE_KINASE"/>
    <property type="match status" value="1"/>
</dbReference>
<sequence length="543" mass="59335">MDNKRDPKMMQMRAALAPTYLDHLCELQIDSKASVVRASAIICTIGPASMEVETLMKMIKSGMNVARMNFSHGSYEYHGSVVKNVREAEKRYSEERGMWIPVAIALDTKGPEIRTGLLEGGATAEVELVKGNNIRLTTEKEYAEKSSSENLYVDYENITKVIKEGNKVYLDDGLISLLVKKVELTSLICEVENGGMLGSKKGVNLPGVPVDLPSISEKDKKDLLFGVEQGVDIIFASFIRDAQAIRDIKNLIGEAGKNIYIIAKIENHQGIENLDTIIDAADGVMVARGDLGIEIPTEKVFIAQKAMIAKCNRVGKPVICATQMLESMIKAPRPTRAESTDVANAILDGADCVMLSGETAKGSYPMQCVKTMANICREAEAAIWHKQLFVDLVGMVKPPVSPSHSIAIAAVKASVKVLAAAIINITETGKSAHYISKYRPRCPIIAVTRHLKVARQLHLFRGIRPFYYAGEIEQDWLVDIETRIKFGIQCGLKLKYFTVGDPIIIASGWGLGSGLTNTIMITTCPETLDGFHLIRGHTLAAAA</sequence>
<evidence type="ECO:0000256" key="8">
    <source>
        <dbReference type="ARBA" id="ARBA00022777"/>
    </source>
</evidence>
<comment type="pathway">
    <text evidence="2 13">Carbohydrate degradation; glycolysis; pyruvate from D-glyceraldehyde 3-phosphate: step 5/5.</text>
</comment>
<dbReference type="AlphaFoldDB" id="A0AAW1CF44"/>
<evidence type="ECO:0000256" key="12">
    <source>
        <dbReference type="ARBA" id="ARBA00023317"/>
    </source>
</evidence>
<dbReference type="NCBIfam" id="NF004978">
    <property type="entry name" value="PRK06354.1"/>
    <property type="match status" value="1"/>
</dbReference>
<evidence type="ECO:0000256" key="6">
    <source>
        <dbReference type="ARBA" id="ARBA00022723"/>
    </source>
</evidence>
<accession>A0AAW1CF44</accession>
<protein>
    <recommendedName>
        <fullName evidence="4 13">Pyruvate kinase</fullName>
        <ecNumber evidence="4 13">2.7.1.40</ecNumber>
    </recommendedName>
</protein>
<dbReference type="FunFam" id="2.40.33.10:FF:000023">
    <property type="entry name" value="Pyruvate kinase PKM"/>
    <property type="match status" value="1"/>
</dbReference>
<proteinExistence type="inferred from homology"/>
<dbReference type="EC" id="2.7.1.40" evidence="4 13"/>
<comment type="cofactor">
    <cofactor evidence="1">
        <name>K(+)</name>
        <dbReference type="ChEBI" id="CHEBI:29103"/>
    </cofactor>
</comment>
<keyword evidence="12" id="KW-0670">Pyruvate</keyword>
<dbReference type="Proteomes" id="UP001461498">
    <property type="component" value="Unassembled WGS sequence"/>
</dbReference>
<evidence type="ECO:0000259" key="14">
    <source>
        <dbReference type="Pfam" id="PF00224"/>
    </source>
</evidence>
<keyword evidence="11 13" id="KW-0324">Glycolysis</keyword>
<dbReference type="GO" id="GO:0030955">
    <property type="term" value="F:potassium ion binding"/>
    <property type="evidence" value="ECO:0007669"/>
    <property type="project" value="InterPro"/>
</dbReference>
<evidence type="ECO:0000256" key="7">
    <source>
        <dbReference type="ARBA" id="ARBA00022741"/>
    </source>
</evidence>
<dbReference type="CDD" id="cd00288">
    <property type="entry name" value="Pyruvate_Kinase"/>
    <property type="match status" value="1"/>
</dbReference>
<dbReference type="InterPro" id="IPR001697">
    <property type="entry name" value="Pyr_Knase"/>
</dbReference>
<feature type="domain" description="Pyruvate kinase C-terminal" evidence="15">
    <location>
        <begin position="404"/>
        <end position="521"/>
    </location>
</feature>
<evidence type="ECO:0000256" key="2">
    <source>
        <dbReference type="ARBA" id="ARBA00004997"/>
    </source>
</evidence>
<dbReference type="InterPro" id="IPR015793">
    <property type="entry name" value="Pyrv_Knase_brl"/>
</dbReference>
<dbReference type="GO" id="GO:0000287">
    <property type="term" value="F:magnesium ion binding"/>
    <property type="evidence" value="ECO:0007669"/>
    <property type="project" value="InterPro"/>
</dbReference>
<dbReference type="NCBIfam" id="NF004491">
    <property type="entry name" value="PRK05826.1"/>
    <property type="match status" value="1"/>
</dbReference>
<keyword evidence="5 13" id="KW-0808">Transferase</keyword>
<dbReference type="SUPFAM" id="SSF51621">
    <property type="entry name" value="Phosphoenolpyruvate/pyruvate domain"/>
    <property type="match status" value="1"/>
</dbReference>
<dbReference type="Pfam" id="PF00224">
    <property type="entry name" value="PK"/>
    <property type="match status" value="1"/>
</dbReference>
<evidence type="ECO:0000256" key="3">
    <source>
        <dbReference type="ARBA" id="ARBA00008663"/>
    </source>
</evidence>
<dbReference type="InterPro" id="IPR015795">
    <property type="entry name" value="Pyrv_Knase_C"/>
</dbReference>
<comment type="catalytic activity">
    <reaction evidence="13">
        <text>pyruvate + ATP = phosphoenolpyruvate + ADP + H(+)</text>
        <dbReference type="Rhea" id="RHEA:18157"/>
        <dbReference type="ChEBI" id="CHEBI:15361"/>
        <dbReference type="ChEBI" id="CHEBI:15378"/>
        <dbReference type="ChEBI" id="CHEBI:30616"/>
        <dbReference type="ChEBI" id="CHEBI:58702"/>
        <dbReference type="ChEBI" id="CHEBI:456216"/>
        <dbReference type="EC" id="2.7.1.40"/>
    </reaction>
</comment>
<dbReference type="InterPro" id="IPR015806">
    <property type="entry name" value="Pyrv_Knase_insert_dom_sf"/>
</dbReference>
<organism evidence="16 17">
    <name type="scientific">Rhynocoris fuscipes</name>
    <dbReference type="NCBI Taxonomy" id="488301"/>
    <lineage>
        <taxon>Eukaryota</taxon>
        <taxon>Metazoa</taxon>
        <taxon>Ecdysozoa</taxon>
        <taxon>Arthropoda</taxon>
        <taxon>Hexapoda</taxon>
        <taxon>Insecta</taxon>
        <taxon>Pterygota</taxon>
        <taxon>Neoptera</taxon>
        <taxon>Paraneoptera</taxon>
        <taxon>Hemiptera</taxon>
        <taxon>Heteroptera</taxon>
        <taxon>Panheteroptera</taxon>
        <taxon>Cimicomorpha</taxon>
        <taxon>Reduviidae</taxon>
        <taxon>Harpactorinae</taxon>
        <taxon>Harpactorini</taxon>
        <taxon>Rhynocoris</taxon>
    </lineage>
</organism>
<dbReference type="PANTHER" id="PTHR11817">
    <property type="entry name" value="PYRUVATE KINASE"/>
    <property type="match status" value="1"/>
</dbReference>
<evidence type="ECO:0000313" key="17">
    <source>
        <dbReference type="Proteomes" id="UP001461498"/>
    </source>
</evidence>
<dbReference type="SUPFAM" id="SSF52935">
    <property type="entry name" value="PK C-terminal domain-like"/>
    <property type="match status" value="1"/>
</dbReference>
<dbReference type="Pfam" id="PF02887">
    <property type="entry name" value="PK_C"/>
    <property type="match status" value="1"/>
</dbReference>
<evidence type="ECO:0000313" key="16">
    <source>
        <dbReference type="EMBL" id="KAK9496766.1"/>
    </source>
</evidence>
<dbReference type="NCBIfam" id="TIGR01064">
    <property type="entry name" value="pyruv_kin"/>
    <property type="match status" value="1"/>
</dbReference>
<dbReference type="InterPro" id="IPR011037">
    <property type="entry name" value="Pyrv_Knase-like_insert_dom_sf"/>
</dbReference>
<keyword evidence="8 13" id="KW-0418">Kinase</keyword>
<dbReference type="InterPro" id="IPR036918">
    <property type="entry name" value="Pyrv_Knase_C_sf"/>
</dbReference>
<dbReference type="Gene3D" id="2.40.33.10">
    <property type="entry name" value="PK beta-barrel domain-like"/>
    <property type="match status" value="1"/>
</dbReference>
<dbReference type="SUPFAM" id="SSF50800">
    <property type="entry name" value="PK beta-barrel domain-like"/>
    <property type="match status" value="1"/>
</dbReference>
<evidence type="ECO:0000256" key="11">
    <source>
        <dbReference type="ARBA" id="ARBA00023152"/>
    </source>
</evidence>
<dbReference type="GO" id="GO:0005524">
    <property type="term" value="F:ATP binding"/>
    <property type="evidence" value="ECO:0007669"/>
    <property type="project" value="UniProtKB-KW"/>
</dbReference>
<dbReference type="FunFam" id="3.20.20.60:FF:000001">
    <property type="entry name" value="Pyruvate kinase"/>
    <property type="match status" value="1"/>
</dbReference>
<comment type="caution">
    <text evidence="16">The sequence shown here is derived from an EMBL/GenBank/DDBJ whole genome shotgun (WGS) entry which is preliminary data.</text>
</comment>
<feature type="domain" description="Pyruvate kinase barrel" evidence="14">
    <location>
        <begin position="37"/>
        <end position="369"/>
    </location>
</feature>
<dbReference type="PRINTS" id="PR01050">
    <property type="entry name" value="PYRUVTKNASE"/>
</dbReference>
<dbReference type="Gene3D" id="3.20.20.60">
    <property type="entry name" value="Phosphoenolpyruvate-binding domains"/>
    <property type="match status" value="1"/>
</dbReference>
<dbReference type="EMBL" id="JAPXFL010000060">
    <property type="protein sequence ID" value="KAK9496766.1"/>
    <property type="molecule type" value="Genomic_DNA"/>
</dbReference>
<evidence type="ECO:0000256" key="5">
    <source>
        <dbReference type="ARBA" id="ARBA00022679"/>
    </source>
</evidence>
<keyword evidence="7" id="KW-0547">Nucleotide-binding</keyword>
<comment type="similarity">
    <text evidence="3 13">Belongs to the pyruvate kinase family.</text>
</comment>
<evidence type="ECO:0000256" key="13">
    <source>
        <dbReference type="RuleBase" id="RU000504"/>
    </source>
</evidence>
<keyword evidence="10 13" id="KW-0460">Magnesium</keyword>
<reference evidence="16 17" key="1">
    <citation type="submission" date="2022-12" db="EMBL/GenBank/DDBJ databases">
        <title>Chromosome-level genome assembly of true bugs.</title>
        <authorList>
            <person name="Ma L."/>
            <person name="Li H."/>
        </authorList>
    </citation>
    <scope>NUCLEOTIDE SEQUENCE [LARGE SCALE GENOMIC DNA]</scope>
    <source>
        <strain evidence="16">Lab_2022b</strain>
    </source>
</reference>
<evidence type="ECO:0000256" key="4">
    <source>
        <dbReference type="ARBA" id="ARBA00012142"/>
    </source>
</evidence>
<gene>
    <name evidence="16" type="ORF">O3M35_013045</name>
</gene>
<dbReference type="Gene3D" id="3.40.1380.20">
    <property type="entry name" value="Pyruvate kinase, C-terminal domain"/>
    <property type="match status" value="1"/>
</dbReference>
<keyword evidence="6" id="KW-0479">Metal-binding</keyword>
<keyword evidence="17" id="KW-1185">Reference proteome</keyword>
<dbReference type="InterPro" id="IPR015813">
    <property type="entry name" value="Pyrv/PenolPyrv_kinase-like_dom"/>
</dbReference>